<dbReference type="InterPro" id="IPR020479">
    <property type="entry name" value="HD_metazoa"/>
</dbReference>
<feature type="compositionally biased region" description="Low complexity" evidence="6">
    <location>
        <begin position="34"/>
        <end position="43"/>
    </location>
</feature>
<evidence type="ECO:0000256" key="2">
    <source>
        <dbReference type="ARBA" id="ARBA00023125"/>
    </source>
</evidence>
<dbReference type="InterPro" id="IPR050394">
    <property type="entry name" value="Homeobox_NK-like"/>
</dbReference>
<dbReference type="WBParaSite" id="SRDH1_77610.1">
    <property type="protein sequence ID" value="SRDH1_77610.1"/>
    <property type="gene ID" value="SRDH1_77610"/>
</dbReference>
<keyword evidence="8" id="KW-1185">Reference proteome</keyword>
<feature type="compositionally biased region" description="Acidic residues" evidence="6">
    <location>
        <begin position="375"/>
        <end position="407"/>
    </location>
</feature>
<feature type="compositionally biased region" description="Low complexity" evidence="6">
    <location>
        <begin position="416"/>
        <end position="431"/>
    </location>
</feature>
<dbReference type="InterPro" id="IPR017970">
    <property type="entry name" value="Homeobox_CS"/>
</dbReference>
<evidence type="ECO:0000259" key="7">
    <source>
        <dbReference type="SMART" id="SM00389"/>
    </source>
</evidence>
<evidence type="ECO:0000313" key="9">
    <source>
        <dbReference type="WBParaSite" id="SRDH1_77610.1"/>
    </source>
</evidence>
<feature type="region of interest" description="Disordered" evidence="6">
    <location>
        <begin position="931"/>
        <end position="953"/>
    </location>
</feature>
<dbReference type="InterPro" id="IPR001356">
    <property type="entry name" value="HD"/>
</dbReference>
<dbReference type="GO" id="GO:0000978">
    <property type="term" value="F:RNA polymerase II cis-regulatory region sequence-specific DNA binding"/>
    <property type="evidence" value="ECO:0007669"/>
    <property type="project" value="TreeGrafter"/>
</dbReference>
<evidence type="ECO:0000313" key="8">
    <source>
        <dbReference type="Proteomes" id="UP000050792"/>
    </source>
</evidence>
<dbReference type="GO" id="GO:0000981">
    <property type="term" value="F:DNA-binding transcription factor activity, RNA polymerase II-specific"/>
    <property type="evidence" value="ECO:0007669"/>
    <property type="project" value="InterPro"/>
</dbReference>
<feature type="compositionally biased region" description="Low complexity" evidence="6">
    <location>
        <begin position="93"/>
        <end position="112"/>
    </location>
</feature>
<proteinExistence type="predicted"/>
<keyword evidence="3 5" id="KW-0371">Homeobox</keyword>
<evidence type="ECO:0000256" key="6">
    <source>
        <dbReference type="SAM" id="MobiDB-lite"/>
    </source>
</evidence>
<dbReference type="SUPFAM" id="SSF46689">
    <property type="entry name" value="Homeodomain-like"/>
    <property type="match status" value="1"/>
</dbReference>
<dbReference type="PRINTS" id="PR00024">
    <property type="entry name" value="HOMEOBOX"/>
</dbReference>
<accession>A0AA85G670</accession>
<dbReference type="Pfam" id="PF00046">
    <property type="entry name" value="Homeodomain"/>
    <property type="match status" value="1"/>
</dbReference>
<dbReference type="GO" id="GO:0030154">
    <property type="term" value="P:cell differentiation"/>
    <property type="evidence" value="ECO:0007669"/>
    <property type="project" value="TreeGrafter"/>
</dbReference>
<feature type="compositionally biased region" description="Polar residues" evidence="6">
    <location>
        <begin position="895"/>
        <end position="905"/>
    </location>
</feature>
<reference evidence="8" key="1">
    <citation type="submission" date="2022-06" db="EMBL/GenBank/DDBJ databases">
        <authorList>
            <person name="Berger JAMES D."/>
            <person name="Berger JAMES D."/>
        </authorList>
    </citation>
    <scope>NUCLEOTIDE SEQUENCE [LARGE SCALE GENOMIC DNA]</scope>
</reference>
<keyword evidence="4 5" id="KW-0539">Nucleus</keyword>
<dbReference type="PANTHER" id="PTHR24340:SF37">
    <property type="entry name" value="HOMEOBOX PROTEIN SLOU"/>
    <property type="match status" value="1"/>
</dbReference>
<evidence type="ECO:0000256" key="3">
    <source>
        <dbReference type="ARBA" id="ARBA00023155"/>
    </source>
</evidence>
<protein>
    <recommendedName>
        <fullName evidence="7">Homeobox domain-containing protein</fullName>
    </recommendedName>
</protein>
<organism evidence="8 9">
    <name type="scientific">Schistosoma rodhaini</name>
    <dbReference type="NCBI Taxonomy" id="6188"/>
    <lineage>
        <taxon>Eukaryota</taxon>
        <taxon>Metazoa</taxon>
        <taxon>Spiralia</taxon>
        <taxon>Lophotrochozoa</taxon>
        <taxon>Platyhelminthes</taxon>
        <taxon>Trematoda</taxon>
        <taxon>Digenea</taxon>
        <taxon>Strigeidida</taxon>
        <taxon>Schistosomatoidea</taxon>
        <taxon>Schistosomatidae</taxon>
        <taxon>Schistosoma</taxon>
    </lineage>
</organism>
<feature type="region of interest" description="Disordered" evidence="6">
    <location>
        <begin position="93"/>
        <end position="140"/>
    </location>
</feature>
<evidence type="ECO:0000256" key="1">
    <source>
        <dbReference type="ARBA" id="ARBA00004123"/>
    </source>
</evidence>
<dbReference type="Gene3D" id="1.10.10.60">
    <property type="entry name" value="Homeodomain-like"/>
    <property type="match status" value="1"/>
</dbReference>
<dbReference type="Proteomes" id="UP000050792">
    <property type="component" value="Unassembled WGS sequence"/>
</dbReference>
<dbReference type="SMART" id="SM00389">
    <property type="entry name" value="HOX"/>
    <property type="match status" value="1"/>
</dbReference>
<name>A0AA85G670_9TREM</name>
<comment type="subcellular location">
    <subcellularLocation>
        <location evidence="1 5">Nucleus</location>
    </subcellularLocation>
</comment>
<feature type="domain" description="Homeobox" evidence="7">
    <location>
        <begin position="434"/>
        <end position="496"/>
    </location>
</feature>
<reference evidence="9" key="2">
    <citation type="submission" date="2023-11" db="UniProtKB">
        <authorList>
            <consortium name="WormBaseParasite"/>
        </authorList>
    </citation>
    <scope>IDENTIFICATION</scope>
</reference>
<feature type="compositionally biased region" description="Polar residues" evidence="6">
    <location>
        <begin position="113"/>
        <end position="122"/>
    </location>
</feature>
<sequence length="953" mass="109812">MTTVTTPMELNKQTDICYISNLISPNNIMKVNDNNNNMNTGNESNDDNEMNDDNIHYKTLKHLKNLNFSSKLLSENENIVNIMKHFIHHSQQSSFSSSSSSSSSSTSTSTSSPILNNSNEYLRNNGNTDDDDNNNKNNLLNTLTSDELEQENEGQKSFLISDLLNTNGTNDECEENSMKSLSMKQKIKSEEDQFSDQSIEFKPQQLHESKSPNPTIQSINMNPSFIKSKQNSSYSFNQITQLKNSTFNHQIIQSTNNAHTINDYPIKTCKRRLTDKTIQVTHQNKRSREINNWPYSLLSTKLSKDNLKMNIETDELSTRQHQQQQVLYNKRFDFNNIHGKVDSCLLNLCTNSNQSDHHHDDNDHCLYDLDDEDDADVEEQEDDNDNDDENEKSEENDVDDNESDSDNDYNFKKCSKSTTTTNNNSNVNDSNMKPRRARTAFTYEQLVTLENKFKMTRYLSVCERLNLALSLNLTETQVKIWFQNRRTKWKKQNPGKDVNMQNDKSFISKIMIPSTSSLSSTVSTVSMQSIFSSIPSVQSLGIHRRRHHHHHHHHLQQTQLEMENFSQLSKLYYETSLANKSIPKEMSTLEFLRTMNYLMNNNNNNNTLTSSTINNKESPDYKLNNDSFKQSISFDLNKYSNLLEYYQQIWSSLNNQNNNLIQNHSTSQLNNERFTNDDIKYSMNSISIPTSEVYLDNLKSIIDNKNVFQQANLNNHNHDDPSILTNINESCLDYNSELHNPMKNIFHDTMNSLPTYIYPTLFKPISNHESKIPSSTSTSSSLKWDPVEMISNSIEHNDKNKKLNNEQNETIIWNKNSMTDVAYAMLTNSFEQTNFKQYLNQWTEKNELFNSISNNNNNNNSLILSTEVNSKNIELSKIKQFSNSNNDPDDVDNSHYTSTSPSALQHSTTSSSTSSPHTTTHLYHIEQQSSPDDLMNKLNDNLNNHNPPIQSNN</sequence>
<dbReference type="GO" id="GO:0005634">
    <property type="term" value="C:nucleus"/>
    <property type="evidence" value="ECO:0007669"/>
    <property type="project" value="UniProtKB-SubCell"/>
</dbReference>
<dbReference type="PANTHER" id="PTHR24340">
    <property type="entry name" value="HOMEOBOX PROTEIN NKX"/>
    <property type="match status" value="1"/>
</dbReference>
<dbReference type="PROSITE" id="PS00027">
    <property type="entry name" value="HOMEOBOX_1"/>
    <property type="match status" value="1"/>
</dbReference>
<keyword evidence="2 5" id="KW-0238">DNA-binding</keyword>
<feature type="region of interest" description="Disordered" evidence="6">
    <location>
        <begin position="34"/>
        <end position="53"/>
    </location>
</feature>
<dbReference type="AlphaFoldDB" id="A0AA85G670"/>
<feature type="region of interest" description="Disordered" evidence="6">
    <location>
        <begin position="879"/>
        <end position="919"/>
    </location>
</feature>
<evidence type="ECO:0000256" key="5">
    <source>
        <dbReference type="RuleBase" id="RU000682"/>
    </source>
</evidence>
<dbReference type="InterPro" id="IPR009057">
    <property type="entry name" value="Homeodomain-like_sf"/>
</dbReference>
<feature type="region of interest" description="Disordered" evidence="6">
    <location>
        <begin position="375"/>
        <end position="436"/>
    </location>
</feature>
<feature type="compositionally biased region" description="Low complexity" evidence="6">
    <location>
        <begin position="906"/>
        <end position="919"/>
    </location>
</feature>
<dbReference type="CDD" id="cd00086">
    <property type="entry name" value="homeodomain"/>
    <property type="match status" value="1"/>
</dbReference>
<evidence type="ECO:0000256" key="4">
    <source>
        <dbReference type="ARBA" id="ARBA00023242"/>
    </source>
</evidence>